<dbReference type="Gene3D" id="1.10.3720.10">
    <property type="entry name" value="MetI-like"/>
    <property type="match status" value="1"/>
</dbReference>
<dbReference type="CDD" id="cd06261">
    <property type="entry name" value="TM_PBP2"/>
    <property type="match status" value="1"/>
</dbReference>
<keyword evidence="5" id="KW-0997">Cell inner membrane</keyword>
<dbReference type="PANTHER" id="PTHR30614:SF10">
    <property type="entry name" value="ARGININE ABC TRANSPORTER PERMEASE PROTEIN ARTM"/>
    <property type="match status" value="1"/>
</dbReference>
<evidence type="ECO:0000256" key="1">
    <source>
        <dbReference type="ARBA" id="ARBA00004429"/>
    </source>
</evidence>
<feature type="transmembrane region" description="Helical" evidence="11">
    <location>
        <begin position="203"/>
        <end position="222"/>
    </location>
</feature>
<name>A0AB39VNM7_9GAMM</name>
<evidence type="ECO:0000256" key="10">
    <source>
        <dbReference type="ARBA" id="ARBA00040319"/>
    </source>
</evidence>
<reference evidence="13" key="1">
    <citation type="submission" date="2024-07" db="EMBL/GenBank/DDBJ databases">
        <authorList>
            <person name="Biller S.J."/>
        </authorList>
    </citation>
    <scope>NUCLEOTIDE SEQUENCE</scope>
    <source>
        <strain evidence="13">WC2420</strain>
    </source>
</reference>
<feature type="domain" description="ABC transmembrane type-1" evidence="12">
    <location>
        <begin position="22"/>
        <end position="219"/>
    </location>
</feature>
<gene>
    <name evidence="13" type="ORF">AB3G37_17185</name>
</gene>
<evidence type="ECO:0000256" key="11">
    <source>
        <dbReference type="RuleBase" id="RU363032"/>
    </source>
</evidence>
<dbReference type="InterPro" id="IPR043429">
    <property type="entry name" value="ArtM/GltK/GlnP/TcyL/YhdX-like"/>
</dbReference>
<dbReference type="GO" id="GO:0006865">
    <property type="term" value="P:amino acid transport"/>
    <property type="evidence" value="ECO:0007669"/>
    <property type="project" value="UniProtKB-KW"/>
</dbReference>
<evidence type="ECO:0000256" key="3">
    <source>
        <dbReference type="ARBA" id="ARBA00022448"/>
    </source>
</evidence>
<proteinExistence type="inferred from homology"/>
<keyword evidence="9 11" id="KW-0472">Membrane</keyword>
<dbReference type="SUPFAM" id="SSF161098">
    <property type="entry name" value="MetI-like"/>
    <property type="match status" value="1"/>
</dbReference>
<keyword evidence="8 11" id="KW-1133">Transmembrane helix</keyword>
<dbReference type="InterPro" id="IPR035906">
    <property type="entry name" value="MetI-like_sf"/>
</dbReference>
<keyword evidence="6 11" id="KW-0812">Transmembrane</keyword>
<protein>
    <recommendedName>
        <fullName evidence="10">Arginine ABC transporter permease protein ArtM</fullName>
    </recommendedName>
</protein>
<evidence type="ECO:0000256" key="2">
    <source>
        <dbReference type="ARBA" id="ARBA00010072"/>
    </source>
</evidence>
<evidence type="ECO:0000256" key="4">
    <source>
        <dbReference type="ARBA" id="ARBA00022475"/>
    </source>
</evidence>
<dbReference type="GO" id="GO:0022857">
    <property type="term" value="F:transmembrane transporter activity"/>
    <property type="evidence" value="ECO:0007669"/>
    <property type="project" value="InterPro"/>
</dbReference>
<evidence type="ECO:0000259" key="12">
    <source>
        <dbReference type="PROSITE" id="PS50928"/>
    </source>
</evidence>
<feature type="transmembrane region" description="Helical" evidence="11">
    <location>
        <begin position="28"/>
        <end position="49"/>
    </location>
</feature>
<keyword evidence="7" id="KW-0029">Amino-acid transport</keyword>
<comment type="similarity">
    <text evidence="2">Belongs to the binding-protein-dependent transport system permease family. HisMQ subfamily.</text>
</comment>
<keyword evidence="4" id="KW-1003">Cell membrane</keyword>
<dbReference type="EMBL" id="CP165628">
    <property type="protein sequence ID" value="XDU71274.1"/>
    <property type="molecule type" value="Genomic_DNA"/>
</dbReference>
<sequence>MAGLDYTWLLDPVYQQWLLKGVGITLELAVISSLFAIVIGLVATLALTLRIAWLDALIELFVELFRNTPPLLQMLFFYFTLTQLGFTVEDPVTGLQKPLFSAFASACVSLSLFGGALCVEAFRSGMEAVPKATLEAARALGYTRLGLFRHVQVPIASRVCLPALTNVLTNLFKTTSQSSVITVPELMYAAGQIYNDTFRTLEVMLLVLVIYVVLVSLLAWGLSCLERLFAYPGYGNGG</sequence>
<evidence type="ECO:0000256" key="9">
    <source>
        <dbReference type="ARBA" id="ARBA00023136"/>
    </source>
</evidence>
<evidence type="ECO:0000256" key="8">
    <source>
        <dbReference type="ARBA" id="ARBA00022989"/>
    </source>
</evidence>
<comment type="subcellular location">
    <subcellularLocation>
        <location evidence="1">Cell inner membrane</location>
        <topology evidence="1">Multi-pass membrane protein</topology>
    </subcellularLocation>
    <subcellularLocation>
        <location evidence="11">Cell membrane</location>
        <topology evidence="11">Multi-pass membrane protein</topology>
    </subcellularLocation>
</comment>
<dbReference type="Pfam" id="PF00528">
    <property type="entry name" value="BPD_transp_1"/>
    <property type="match status" value="1"/>
</dbReference>
<feature type="transmembrane region" description="Helical" evidence="11">
    <location>
        <begin position="70"/>
        <end position="88"/>
    </location>
</feature>
<dbReference type="InterPro" id="IPR010065">
    <property type="entry name" value="AA_ABC_transptr_permease_3TM"/>
</dbReference>
<dbReference type="InterPro" id="IPR000515">
    <property type="entry name" value="MetI-like"/>
</dbReference>
<dbReference type="PROSITE" id="PS50928">
    <property type="entry name" value="ABC_TM1"/>
    <property type="match status" value="1"/>
</dbReference>
<evidence type="ECO:0000256" key="6">
    <source>
        <dbReference type="ARBA" id="ARBA00022692"/>
    </source>
</evidence>
<dbReference type="AlphaFoldDB" id="A0AB39VNM7"/>
<keyword evidence="3 11" id="KW-0813">Transport</keyword>
<organism evidence="13">
    <name type="scientific">Rouxiella sp. WC2420</name>
    <dbReference type="NCBI Taxonomy" id="3234145"/>
    <lineage>
        <taxon>Bacteria</taxon>
        <taxon>Pseudomonadati</taxon>
        <taxon>Pseudomonadota</taxon>
        <taxon>Gammaproteobacteria</taxon>
        <taxon>Enterobacterales</taxon>
        <taxon>Yersiniaceae</taxon>
        <taxon>Rouxiella</taxon>
    </lineage>
</organism>
<feature type="transmembrane region" description="Helical" evidence="11">
    <location>
        <begin position="100"/>
        <end position="122"/>
    </location>
</feature>
<dbReference type="GO" id="GO:0043190">
    <property type="term" value="C:ATP-binding cassette (ABC) transporter complex"/>
    <property type="evidence" value="ECO:0007669"/>
    <property type="project" value="InterPro"/>
</dbReference>
<evidence type="ECO:0000256" key="7">
    <source>
        <dbReference type="ARBA" id="ARBA00022970"/>
    </source>
</evidence>
<dbReference type="PANTHER" id="PTHR30614">
    <property type="entry name" value="MEMBRANE COMPONENT OF AMINO ACID ABC TRANSPORTER"/>
    <property type="match status" value="1"/>
</dbReference>
<accession>A0AB39VNM7</accession>
<dbReference type="NCBIfam" id="TIGR01726">
    <property type="entry name" value="HEQRo_perm_3TM"/>
    <property type="match status" value="1"/>
</dbReference>
<dbReference type="RefSeq" id="WP_009636582.1">
    <property type="nucleotide sequence ID" value="NZ_CP165628.1"/>
</dbReference>
<evidence type="ECO:0000313" key="13">
    <source>
        <dbReference type="EMBL" id="XDU71274.1"/>
    </source>
</evidence>
<evidence type="ECO:0000256" key="5">
    <source>
        <dbReference type="ARBA" id="ARBA00022519"/>
    </source>
</evidence>